<dbReference type="SFLD" id="SFLDF00027">
    <property type="entry name" value="p-type_atpase"/>
    <property type="match status" value="1"/>
</dbReference>
<evidence type="ECO:0000256" key="4">
    <source>
        <dbReference type="ARBA" id="ARBA00022692"/>
    </source>
</evidence>
<dbReference type="InterPro" id="IPR051014">
    <property type="entry name" value="Cation_Transport_ATPase_IB"/>
</dbReference>
<dbReference type="CDD" id="cd00371">
    <property type="entry name" value="HMA"/>
    <property type="match status" value="1"/>
</dbReference>
<dbReference type="RefSeq" id="WP_131917872.1">
    <property type="nucleotide sequence ID" value="NZ_JAOQNU010000002.1"/>
</dbReference>
<dbReference type="Gene3D" id="3.40.1110.10">
    <property type="entry name" value="Calcium-transporting ATPase, cytoplasmic domain N"/>
    <property type="match status" value="1"/>
</dbReference>
<evidence type="ECO:0000256" key="6">
    <source>
        <dbReference type="ARBA" id="ARBA00022741"/>
    </source>
</evidence>
<dbReference type="SFLD" id="SFLDG00002">
    <property type="entry name" value="C1.7:_P-type_atpase_like"/>
    <property type="match status" value="1"/>
</dbReference>
<dbReference type="PANTHER" id="PTHR48085:SF5">
    <property type="entry name" value="CADMIUM_ZINC-TRANSPORTING ATPASE HMA4-RELATED"/>
    <property type="match status" value="1"/>
</dbReference>
<dbReference type="InterPro" id="IPR023214">
    <property type="entry name" value="HAD_sf"/>
</dbReference>
<name>A0A4R2RW58_9FIRM</name>
<dbReference type="Pfam" id="PF00702">
    <property type="entry name" value="Hydrolase"/>
    <property type="match status" value="1"/>
</dbReference>
<dbReference type="Gene3D" id="2.70.150.10">
    <property type="entry name" value="Calcium-transporting ATPase, cytoplasmic transduction domain A"/>
    <property type="match status" value="1"/>
</dbReference>
<feature type="transmembrane region" description="Helical" evidence="13">
    <location>
        <begin position="110"/>
        <end position="129"/>
    </location>
</feature>
<dbReference type="Gene3D" id="3.30.70.100">
    <property type="match status" value="1"/>
</dbReference>
<evidence type="ECO:0000259" key="15">
    <source>
        <dbReference type="Pfam" id="PF00403"/>
    </source>
</evidence>
<evidence type="ECO:0000256" key="10">
    <source>
        <dbReference type="ARBA" id="ARBA00023136"/>
    </source>
</evidence>
<comment type="similarity">
    <text evidence="2 13">Belongs to the cation transport ATPase (P-type) (TC 3.A.3) family. Type IB subfamily.</text>
</comment>
<dbReference type="GO" id="GO:0005886">
    <property type="term" value="C:plasma membrane"/>
    <property type="evidence" value="ECO:0007669"/>
    <property type="project" value="UniProtKB-SubCell"/>
</dbReference>
<dbReference type="CDD" id="cd07548">
    <property type="entry name" value="P-type_ATPase-Cd_Zn_Co_like"/>
    <property type="match status" value="1"/>
</dbReference>
<dbReference type="Gene3D" id="3.40.50.1000">
    <property type="entry name" value="HAD superfamily/HAD-like"/>
    <property type="match status" value="1"/>
</dbReference>
<feature type="domain" description="P-type ATPase A" evidence="14">
    <location>
        <begin position="192"/>
        <end position="291"/>
    </location>
</feature>
<dbReference type="PRINTS" id="PR00941">
    <property type="entry name" value="CDATPASE"/>
</dbReference>
<dbReference type="SUPFAM" id="SSF55008">
    <property type="entry name" value="HMA, heavy metal-associated domain"/>
    <property type="match status" value="1"/>
</dbReference>
<dbReference type="InterPro" id="IPR008250">
    <property type="entry name" value="ATPase_P-typ_transduc_dom_A_sf"/>
</dbReference>
<dbReference type="GO" id="GO:0046872">
    <property type="term" value="F:metal ion binding"/>
    <property type="evidence" value="ECO:0007669"/>
    <property type="project" value="UniProtKB-KW"/>
</dbReference>
<keyword evidence="10 13" id="KW-0472">Membrane</keyword>
<dbReference type="InterPro" id="IPR001757">
    <property type="entry name" value="P_typ_ATPase"/>
</dbReference>
<dbReference type="EC" id="7.2.2.21" evidence="11"/>
<evidence type="ECO:0000313" key="16">
    <source>
        <dbReference type="EMBL" id="TCP68670.1"/>
    </source>
</evidence>
<sequence>MGEERKFILSGLTCANCAGKIERTLVERGIIRDGDFNFAAKTVLIPPDQAAKVQQIIDQIEEGVLLIPAQKPPQTSPWRFWLPIGFAGILLGLGIFWRAELHDRIEWLEYLLFLTAYLLAGGNVVKLAVRNALRGDFFDERFLMTVATVGAFAIREFPEAVAVMLFYRVGEYIQGLAVNRSRRSIQALMNIRPDYANLQINGGSRKVSPEDVPVGASIIVKPGEKVPLDGVIIDGASYLDTSALTGESLPRYAAAGAAVKAGMVNQQGLLTVRVEKGYHESSVAKILDLVENAVTRKAPTEQVLTKFSRVYTPFVVVAALAVAFLPPLLLPGAVLADWIYRACTLLVISCPCALVISIPLGYFGGIGGASRNGILVKGANYLEALTEVHTVVFDKTGTITEGHFQVRAVMPQDGYRQDEIIRYAAMVEAGSSHPIAKSILTAYARPVDAGAIEHFEEIPGCGIRAVVEGKTILVGNDRLLHRENIVLADSLGTSSGTVVYLAIDGRFAGAISIADQIKADVTAGIRELKRLGVQQTIMLTGDDQAVAEQVAQAVGIDRFYAELLPADKVARLEELEQQVPGRPKQKLVFVGDGINDAPVLARADVGIAMGGLGSDAAIEAADVVIMEDQPSKIATAIQLAHRTKQIIMQNIFFAFAVKALFIGLGIWGVTTMWEAVFADVGVAILAVLNATRVLTIRPEPKRPCSP</sequence>
<dbReference type="AlphaFoldDB" id="A0A4R2RW58"/>
<dbReference type="InterPro" id="IPR059000">
    <property type="entry name" value="ATPase_P-type_domA"/>
</dbReference>
<keyword evidence="4 13" id="KW-0812">Transmembrane</keyword>
<dbReference type="Proteomes" id="UP000294813">
    <property type="component" value="Unassembled WGS sequence"/>
</dbReference>
<evidence type="ECO:0000256" key="9">
    <source>
        <dbReference type="ARBA" id="ARBA00022989"/>
    </source>
</evidence>
<dbReference type="EMBL" id="SLXT01000002">
    <property type="protein sequence ID" value="TCP68670.1"/>
    <property type="molecule type" value="Genomic_DNA"/>
</dbReference>
<dbReference type="SUPFAM" id="SSF81665">
    <property type="entry name" value="Calcium ATPase, transmembrane domain M"/>
    <property type="match status" value="1"/>
</dbReference>
<dbReference type="InterPro" id="IPR018303">
    <property type="entry name" value="ATPase_P-typ_P_site"/>
</dbReference>
<feature type="transmembrane region" description="Helical" evidence="13">
    <location>
        <begin position="80"/>
        <end position="98"/>
    </location>
</feature>
<keyword evidence="5 13" id="KW-0479">Metal-binding</keyword>
<dbReference type="SUPFAM" id="SSF81653">
    <property type="entry name" value="Calcium ATPase, transduction domain A"/>
    <property type="match status" value="1"/>
</dbReference>
<dbReference type="SFLD" id="SFLDS00003">
    <property type="entry name" value="Haloacid_Dehalogenase"/>
    <property type="match status" value="1"/>
</dbReference>
<dbReference type="GO" id="GO:0016887">
    <property type="term" value="F:ATP hydrolysis activity"/>
    <property type="evidence" value="ECO:0007669"/>
    <property type="project" value="InterPro"/>
</dbReference>
<evidence type="ECO:0000256" key="3">
    <source>
        <dbReference type="ARBA" id="ARBA00022539"/>
    </source>
</evidence>
<accession>A0A4R2RW58</accession>
<dbReference type="InterPro" id="IPR036163">
    <property type="entry name" value="HMA_dom_sf"/>
</dbReference>
<dbReference type="Pfam" id="PF00403">
    <property type="entry name" value="HMA"/>
    <property type="match status" value="1"/>
</dbReference>
<dbReference type="FunFam" id="2.70.150.10:FF:000002">
    <property type="entry name" value="Copper-transporting ATPase 1, putative"/>
    <property type="match status" value="1"/>
</dbReference>
<comment type="catalytic activity">
    <reaction evidence="12">
        <text>Cd(2+)(in) + ATP + H2O = Cd(2+)(out) + ADP + phosphate + H(+)</text>
        <dbReference type="Rhea" id="RHEA:12132"/>
        <dbReference type="ChEBI" id="CHEBI:15377"/>
        <dbReference type="ChEBI" id="CHEBI:15378"/>
        <dbReference type="ChEBI" id="CHEBI:30616"/>
        <dbReference type="ChEBI" id="CHEBI:43474"/>
        <dbReference type="ChEBI" id="CHEBI:48775"/>
        <dbReference type="ChEBI" id="CHEBI:456216"/>
        <dbReference type="EC" id="7.2.2.21"/>
    </reaction>
</comment>
<evidence type="ECO:0000313" key="17">
    <source>
        <dbReference type="Proteomes" id="UP000294813"/>
    </source>
</evidence>
<evidence type="ECO:0000259" key="14">
    <source>
        <dbReference type="Pfam" id="PF00122"/>
    </source>
</evidence>
<feature type="transmembrane region" description="Helical" evidence="13">
    <location>
        <begin position="651"/>
        <end position="669"/>
    </location>
</feature>
<reference evidence="16 17" key="1">
    <citation type="submission" date="2019-03" db="EMBL/GenBank/DDBJ databases">
        <title>Genomic Encyclopedia of Type Strains, Phase IV (KMG-IV): sequencing the most valuable type-strain genomes for metagenomic binning, comparative biology and taxonomic classification.</title>
        <authorList>
            <person name="Goeker M."/>
        </authorList>
    </citation>
    <scope>NUCLEOTIDE SEQUENCE [LARGE SCALE GENOMIC DNA]</scope>
    <source>
        <strain evidence="16 17">DSM 11170</strain>
    </source>
</reference>
<organism evidence="16 17">
    <name type="scientific">Heliophilum fasciatum</name>
    <dbReference type="NCBI Taxonomy" id="35700"/>
    <lineage>
        <taxon>Bacteria</taxon>
        <taxon>Bacillati</taxon>
        <taxon>Bacillota</taxon>
        <taxon>Clostridia</taxon>
        <taxon>Eubacteriales</taxon>
        <taxon>Heliobacteriaceae</taxon>
        <taxon>Heliophilum</taxon>
    </lineage>
</organism>
<comment type="subcellular location">
    <subcellularLocation>
        <location evidence="1">Cell membrane</location>
        <topology evidence="1">Multi-pass membrane protein</topology>
    </subcellularLocation>
</comment>
<dbReference type="NCBIfam" id="TIGR01494">
    <property type="entry name" value="ATPase_P-type"/>
    <property type="match status" value="1"/>
</dbReference>
<dbReference type="InterPro" id="IPR044492">
    <property type="entry name" value="P_typ_ATPase_HD_dom"/>
</dbReference>
<dbReference type="InterPro" id="IPR023299">
    <property type="entry name" value="ATPase_P-typ_cyto_dom_N"/>
</dbReference>
<dbReference type="GO" id="GO:0005524">
    <property type="term" value="F:ATP binding"/>
    <property type="evidence" value="ECO:0007669"/>
    <property type="project" value="UniProtKB-UniRule"/>
</dbReference>
<comment type="caution">
    <text evidence="16">The sequence shown here is derived from an EMBL/GenBank/DDBJ whole genome shotgun (WGS) entry which is preliminary data.</text>
</comment>
<dbReference type="InterPro" id="IPR023298">
    <property type="entry name" value="ATPase_P-typ_TM_dom_sf"/>
</dbReference>
<evidence type="ECO:0000256" key="7">
    <source>
        <dbReference type="ARBA" id="ARBA00022840"/>
    </source>
</evidence>
<dbReference type="NCBIfam" id="TIGR01525">
    <property type="entry name" value="ATPase-IB_hvy"/>
    <property type="match status" value="1"/>
</dbReference>
<dbReference type="SUPFAM" id="SSF56784">
    <property type="entry name" value="HAD-like"/>
    <property type="match status" value="1"/>
</dbReference>
<keyword evidence="17" id="KW-1185">Reference proteome</keyword>
<keyword evidence="13" id="KW-1003">Cell membrane</keyword>
<dbReference type="PANTHER" id="PTHR48085">
    <property type="entry name" value="CADMIUM/ZINC-TRANSPORTING ATPASE HMA2-RELATED"/>
    <property type="match status" value="1"/>
</dbReference>
<evidence type="ECO:0000256" key="12">
    <source>
        <dbReference type="ARBA" id="ARBA00049338"/>
    </source>
</evidence>
<keyword evidence="9 13" id="KW-1133">Transmembrane helix</keyword>
<dbReference type="NCBIfam" id="TIGR01512">
    <property type="entry name" value="ATPase-IB2_Cd"/>
    <property type="match status" value="1"/>
</dbReference>
<evidence type="ECO:0000256" key="11">
    <source>
        <dbReference type="ARBA" id="ARBA00039103"/>
    </source>
</evidence>
<dbReference type="PROSITE" id="PS00154">
    <property type="entry name" value="ATPASE_E1_E2"/>
    <property type="match status" value="1"/>
</dbReference>
<dbReference type="InterPro" id="IPR036412">
    <property type="entry name" value="HAD-like_sf"/>
</dbReference>
<evidence type="ECO:0000256" key="1">
    <source>
        <dbReference type="ARBA" id="ARBA00004651"/>
    </source>
</evidence>
<dbReference type="Pfam" id="PF00122">
    <property type="entry name" value="E1-E2_ATPase"/>
    <property type="match status" value="1"/>
</dbReference>
<dbReference type="PRINTS" id="PR00119">
    <property type="entry name" value="CATATPASE"/>
</dbReference>
<feature type="transmembrane region" description="Helical" evidence="13">
    <location>
        <begin position="310"/>
        <end position="332"/>
    </location>
</feature>
<proteinExistence type="inferred from homology"/>
<evidence type="ECO:0000256" key="2">
    <source>
        <dbReference type="ARBA" id="ARBA00006024"/>
    </source>
</evidence>
<feature type="domain" description="HMA" evidence="15">
    <location>
        <begin position="7"/>
        <end position="62"/>
    </location>
</feature>
<dbReference type="GO" id="GO:0008551">
    <property type="term" value="F:P-type cadmium transporter activity"/>
    <property type="evidence" value="ECO:0007669"/>
    <property type="project" value="UniProtKB-EC"/>
</dbReference>
<gene>
    <name evidence="16" type="ORF">EDD73_10266</name>
</gene>
<keyword evidence="8" id="KW-1278">Translocase</keyword>
<keyword evidence="6 13" id="KW-0547">Nucleotide-binding</keyword>
<dbReference type="OrthoDB" id="9760364at2"/>
<dbReference type="InterPro" id="IPR006121">
    <property type="entry name" value="HMA_dom"/>
</dbReference>
<keyword evidence="3" id="KW-0104">Cadmium</keyword>
<keyword evidence="7 13" id="KW-0067">ATP-binding</keyword>
<evidence type="ECO:0000256" key="13">
    <source>
        <dbReference type="RuleBase" id="RU362081"/>
    </source>
</evidence>
<evidence type="ECO:0000256" key="8">
    <source>
        <dbReference type="ARBA" id="ARBA00022967"/>
    </source>
</evidence>
<protein>
    <recommendedName>
        <fullName evidence="11">Cd(2+)-exporting ATPase</fullName>
        <ecNumber evidence="11">7.2.2.21</ecNumber>
    </recommendedName>
</protein>
<evidence type="ECO:0000256" key="5">
    <source>
        <dbReference type="ARBA" id="ARBA00022723"/>
    </source>
</evidence>
<feature type="transmembrane region" description="Helical" evidence="13">
    <location>
        <begin position="338"/>
        <end position="363"/>
    </location>
</feature>
<dbReference type="InterPro" id="IPR027256">
    <property type="entry name" value="P-typ_ATPase_IB"/>
</dbReference>